<feature type="domain" description="5'-Nucleotidase C-terminal" evidence="5">
    <location>
        <begin position="379"/>
        <end position="540"/>
    </location>
</feature>
<dbReference type="Gene3D" id="3.90.780.10">
    <property type="entry name" value="5'-Nucleotidase, C-terminal domain"/>
    <property type="match status" value="1"/>
</dbReference>
<dbReference type="PANTHER" id="PTHR11575:SF24">
    <property type="entry name" value="5'-NUCLEOTIDASE"/>
    <property type="match status" value="1"/>
</dbReference>
<evidence type="ECO:0000256" key="2">
    <source>
        <dbReference type="RuleBase" id="RU362119"/>
    </source>
</evidence>
<reference evidence="6" key="1">
    <citation type="submission" date="2009-02" db="EMBL/GenBank/DDBJ databases">
        <authorList>
            <person name="Fulton L."/>
            <person name="Clifton S."/>
            <person name="Fulton B."/>
            <person name="Xu J."/>
            <person name="Minx P."/>
            <person name="Pepin K.H."/>
            <person name="Johnson M."/>
            <person name="Bhonagiri V."/>
            <person name="Nash W.E."/>
            <person name="Mardis E.R."/>
            <person name="Wilson R.K."/>
        </authorList>
    </citation>
    <scope>NUCLEOTIDE SEQUENCE [LARGE SCALE GENOMIC DNA]</scope>
    <source>
        <strain evidence="6">DSM 15053</strain>
    </source>
</reference>
<keyword evidence="3" id="KW-1133">Transmembrane helix</keyword>
<evidence type="ECO:0000259" key="5">
    <source>
        <dbReference type="Pfam" id="PF02872"/>
    </source>
</evidence>
<dbReference type="Proteomes" id="UP000004893">
    <property type="component" value="Unassembled WGS sequence"/>
</dbReference>
<evidence type="ECO:0000313" key="6">
    <source>
        <dbReference type="EMBL" id="EEG75237.1"/>
    </source>
</evidence>
<feature type="domain" description="Calcineurin-like phosphoesterase" evidence="4">
    <location>
        <begin position="54"/>
        <end position="287"/>
    </location>
</feature>
<dbReference type="Pfam" id="PF02872">
    <property type="entry name" value="5_nucleotid_C"/>
    <property type="match status" value="1"/>
</dbReference>
<evidence type="ECO:0000256" key="3">
    <source>
        <dbReference type="SAM" id="Phobius"/>
    </source>
</evidence>
<dbReference type="HOGENOM" id="CLU_005854_7_1_9"/>
<dbReference type="SUPFAM" id="SSF56300">
    <property type="entry name" value="Metallo-dependent phosphatases"/>
    <property type="match status" value="1"/>
</dbReference>
<dbReference type="InterPro" id="IPR008334">
    <property type="entry name" value="5'-Nucleotdase_C"/>
</dbReference>
<evidence type="ECO:0000313" key="7">
    <source>
        <dbReference type="Proteomes" id="UP000004893"/>
    </source>
</evidence>
<comment type="similarity">
    <text evidence="2">Belongs to the 5'-nucleotidase family.</text>
</comment>
<dbReference type="AlphaFoldDB" id="C0BXD0"/>
<dbReference type="CDD" id="cd00845">
    <property type="entry name" value="MPP_UshA_N_like"/>
    <property type="match status" value="1"/>
</dbReference>
<dbReference type="EMBL" id="ABYI02000012">
    <property type="protein sequence ID" value="EEG75237.1"/>
    <property type="molecule type" value="Genomic_DNA"/>
</dbReference>
<evidence type="ECO:0000259" key="4">
    <source>
        <dbReference type="Pfam" id="PF00149"/>
    </source>
</evidence>
<keyword evidence="3" id="KW-0812">Transmembrane</keyword>
<evidence type="ECO:0000256" key="1">
    <source>
        <dbReference type="ARBA" id="ARBA00022729"/>
    </source>
</evidence>
<dbReference type="InterPro" id="IPR004843">
    <property type="entry name" value="Calcineurin-like_PHP"/>
</dbReference>
<keyword evidence="1" id="KW-0732">Signal</keyword>
<dbReference type="PRINTS" id="PR01607">
    <property type="entry name" value="APYRASEFAMLY"/>
</dbReference>
<protein>
    <submittedName>
        <fullName evidence="6">5'-nucleotidase, C-terminal domain protein</fullName>
    </submittedName>
</protein>
<gene>
    <name evidence="6" type="ORF">CLOHYLEM_04467</name>
</gene>
<proteinExistence type="inferred from homology"/>
<keyword evidence="3" id="KW-0472">Membrane</keyword>
<organism evidence="6 7">
    <name type="scientific">[Clostridium] hylemonae DSM 15053</name>
    <dbReference type="NCBI Taxonomy" id="553973"/>
    <lineage>
        <taxon>Bacteria</taxon>
        <taxon>Bacillati</taxon>
        <taxon>Bacillota</taxon>
        <taxon>Clostridia</taxon>
        <taxon>Lachnospirales</taxon>
        <taxon>Lachnospiraceae</taxon>
    </lineage>
</organism>
<sequence>MCTAPAKRHTGRKVMKTRRRMRQAMLTVIMLCTLCVSTVLAKNEEKSSRADEVTVLFTHDIHSHLDEFKVADGKVGGFGRLKTALDKERSGNPATFVFDGGDFSMGTLYQTVYETEAAELTMLGRLGYDAVTFGNHEFDYRSEGTANMFHSALENAQDDPSIVLPKFVTANIDWQKNDSKDNRLIQNALEDYGSTPYTVVEREGVRIGVFGVLGEDAEACAPESGLNFEPIVDTSKEVVKELEKEGVDMIVCLSHSGTNEDEDKSEDEILAKEVPQIDVIVSAHTHTKLEEYIKSGDTYIVSAGCYGEYLGDLKMSPTDDGRWELEKYTLHHLDETVVPDAKVNEELATYKKLVNEEYLSRFDYTFDKVLAENGVAFTQMDRFAGELKEDPLGSIIADSYVYAVEQAEGDAYEKVDAAVAPSGTIRDTLQKGALTVSDAFNVCSLGIGADRIPGYPLVSVYLTGAELKTAAEIDVSVSPIMTTAQLYPSGLHWTYNPNRMMLNRVTDAALYDDLSQDSEKTRKELEDDKLYRVVAGLYSAQMLGAVEDTSKGLLKITPKDRDGKAVKDFEKHIIHDKNGAELKEWYALAGYLESFDKNKEGISQIPQHYAKAQGRKEEIDSKNIIELVKQPNKFAFIVYGAVIIIILLLILTVRFLIKRRKKKKNMIY</sequence>
<dbReference type="InterPro" id="IPR006179">
    <property type="entry name" value="5_nucleotidase/apyrase"/>
</dbReference>
<dbReference type="eggNOG" id="COG0737">
    <property type="taxonomic scope" value="Bacteria"/>
</dbReference>
<dbReference type="InterPro" id="IPR036907">
    <property type="entry name" value="5'-Nucleotdase_C_sf"/>
</dbReference>
<dbReference type="Gene3D" id="3.60.21.10">
    <property type="match status" value="1"/>
</dbReference>
<comment type="caution">
    <text evidence="6">The sequence shown here is derived from an EMBL/GenBank/DDBJ whole genome shotgun (WGS) entry which is preliminary data.</text>
</comment>
<dbReference type="GO" id="GO:0009166">
    <property type="term" value="P:nucleotide catabolic process"/>
    <property type="evidence" value="ECO:0007669"/>
    <property type="project" value="InterPro"/>
</dbReference>
<dbReference type="STRING" id="553973.CLOHYLEM_04467"/>
<accession>C0BXD0</accession>
<reference evidence="6" key="2">
    <citation type="submission" date="2013-06" db="EMBL/GenBank/DDBJ databases">
        <title>Draft genome sequence of Clostridium hylemonae (DSM 15053).</title>
        <authorList>
            <person name="Sudarsanam P."/>
            <person name="Ley R."/>
            <person name="Guruge J."/>
            <person name="Turnbaugh P.J."/>
            <person name="Mahowald M."/>
            <person name="Liep D."/>
            <person name="Gordon J."/>
        </authorList>
    </citation>
    <scope>NUCLEOTIDE SEQUENCE</scope>
    <source>
        <strain evidence="6">DSM 15053</strain>
    </source>
</reference>
<feature type="transmembrane region" description="Helical" evidence="3">
    <location>
        <begin position="634"/>
        <end position="657"/>
    </location>
</feature>
<dbReference type="InterPro" id="IPR029052">
    <property type="entry name" value="Metallo-depent_PP-like"/>
</dbReference>
<keyword evidence="2" id="KW-0547">Nucleotide-binding</keyword>
<keyword evidence="2" id="KW-0378">Hydrolase</keyword>
<dbReference type="GO" id="GO:0000166">
    <property type="term" value="F:nucleotide binding"/>
    <property type="evidence" value="ECO:0007669"/>
    <property type="project" value="UniProtKB-KW"/>
</dbReference>
<dbReference type="PANTHER" id="PTHR11575">
    <property type="entry name" value="5'-NUCLEOTIDASE-RELATED"/>
    <property type="match status" value="1"/>
</dbReference>
<name>C0BXD0_9FIRM</name>
<dbReference type="GO" id="GO:0016787">
    <property type="term" value="F:hydrolase activity"/>
    <property type="evidence" value="ECO:0007669"/>
    <property type="project" value="UniProtKB-KW"/>
</dbReference>
<dbReference type="Pfam" id="PF00149">
    <property type="entry name" value="Metallophos"/>
    <property type="match status" value="1"/>
</dbReference>
<dbReference type="SUPFAM" id="SSF55816">
    <property type="entry name" value="5'-nucleotidase (syn. UDP-sugar hydrolase), C-terminal domain"/>
    <property type="match status" value="1"/>
</dbReference>
<keyword evidence="7" id="KW-1185">Reference proteome</keyword>